<feature type="domain" description="Phage protein Gp138 N-terminal" evidence="1">
    <location>
        <begin position="30"/>
        <end position="126"/>
    </location>
</feature>
<dbReference type="InterPro" id="IPR041599">
    <property type="entry name" value="Gp138_N"/>
</dbReference>
<reference evidence="2 3" key="1">
    <citation type="submission" date="2018-05" db="EMBL/GenBank/DDBJ databases">
        <title>Complete genome sequence of Megasphaera sp. AJH120T, isolated from the ceca of a chicken.</title>
        <authorList>
            <person name="Maki J."/>
            <person name="Looft T."/>
        </authorList>
    </citation>
    <scope>NUCLEOTIDE SEQUENCE [LARGE SCALE GENOMIC DNA]</scope>
    <source>
        <strain evidence="2 3">AJH120</strain>
    </source>
</reference>
<dbReference type="EMBL" id="CP029462">
    <property type="protein sequence ID" value="AXL21872.1"/>
    <property type="molecule type" value="Genomic_DNA"/>
</dbReference>
<name>A0A346B179_9FIRM</name>
<dbReference type="InterPro" id="IPR044033">
    <property type="entry name" value="GpV-like_apex"/>
</dbReference>
<proteinExistence type="predicted"/>
<gene>
    <name evidence="2" type="ORF">DKB62_10020</name>
</gene>
<accession>A0A346B179</accession>
<sequence>MNNSNQGPNQIKEIVEGWTDNKLAAVHTALPGKIVSYSPGTNRAQVQPFGKYKLDDGRSFDYPVIHNVPVQFPMGCGGSSGVTFPLRAGDGCLLIFAESQLDDYLSGGDSDDTRKHDMNDAMCIPGLYSGAAPSNVSHASDVCLFNGGSLVLLGSGGFSGTLADGTNFSFSGGDLVVNGISLTGHTHGGVESGGSKTGPPE</sequence>
<dbReference type="RefSeq" id="WP_107196316.1">
    <property type="nucleotide sequence ID" value="NZ_CP029462.1"/>
</dbReference>
<evidence type="ECO:0000259" key="1">
    <source>
        <dbReference type="Pfam" id="PF18352"/>
    </source>
</evidence>
<dbReference type="Pfam" id="PF18352">
    <property type="entry name" value="Gp138_N"/>
    <property type="match status" value="1"/>
</dbReference>
<dbReference type="KEGG" id="meg:DKB62_10020"/>
<dbReference type="Proteomes" id="UP000254337">
    <property type="component" value="Chromosome"/>
</dbReference>
<evidence type="ECO:0000313" key="2">
    <source>
        <dbReference type="EMBL" id="AXL21872.1"/>
    </source>
</evidence>
<dbReference type="Gene3D" id="2.40.50.230">
    <property type="entry name" value="Gp5 N-terminal domain"/>
    <property type="match status" value="1"/>
</dbReference>
<dbReference type="OrthoDB" id="4931325at2"/>
<keyword evidence="3" id="KW-1185">Reference proteome</keyword>
<dbReference type="AlphaFoldDB" id="A0A346B179"/>
<organism evidence="2 3">
    <name type="scientific">Megasphaera stantonii</name>
    <dbReference type="NCBI Taxonomy" id="2144175"/>
    <lineage>
        <taxon>Bacteria</taxon>
        <taxon>Bacillati</taxon>
        <taxon>Bacillota</taxon>
        <taxon>Negativicutes</taxon>
        <taxon>Veillonellales</taxon>
        <taxon>Veillonellaceae</taxon>
        <taxon>Megasphaera</taxon>
    </lineage>
</organism>
<evidence type="ECO:0000313" key="3">
    <source>
        <dbReference type="Proteomes" id="UP000254337"/>
    </source>
</evidence>
<dbReference type="Pfam" id="PF18946">
    <property type="entry name" value="Apex"/>
    <property type="match status" value="1"/>
</dbReference>
<protein>
    <recommendedName>
        <fullName evidence="1">Phage protein Gp138 N-terminal domain-containing protein</fullName>
    </recommendedName>
</protein>
<dbReference type="InterPro" id="IPR037026">
    <property type="entry name" value="Vgr_OB-fold_dom_sf"/>
</dbReference>